<feature type="compositionally biased region" description="Basic and acidic residues" evidence="1">
    <location>
        <begin position="552"/>
        <end position="562"/>
    </location>
</feature>
<feature type="region of interest" description="Disordered" evidence="1">
    <location>
        <begin position="534"/>
        <end position="653"/>
    </location>
</feature>
<feature type="region of interest" description="Disordered" evidence="1">
    <location>
        <begin position="705"/>
        <end position="761"/>
    </location>
</feature>
<sequence length="761" mass="85494">MPFTKKISRAAKEQKLRQGAYKSLSLDLPASDDSDSDSSEALFILPAKTGIPGRSPQKQKDPTETEIPAPAFPREDPGAPIVRQPRKSRWRRRCCCLCTFLLLSFVLFTVGMLTMIHLTNSPCKDWKSCVKLVNDIVKWHGPPPMESWDQRFSGLLTSNVEVFRLSNATTSERNILIFATTSHLRALDISHGLPKELWTSQIERNCSVTKIRCHANGCVVGGEGTLKKIDPLTGERLWTKESWFPNKGSYIVLWEDMLLPKESQKVPEHVLIIHHCPRCSKDEPRTVQIFVLHESDGSVNGTSLELPESLEVLNVQWKPINDLVISYRHKPHRSLNDEKEVTQTSLMVSQWSLIAAAQYLQAADMSPQPPPEKSFLWLSAINRTLIWSETEDPFAPQMLQMVDEHQKVVWSSVLKMGRHIVDAVEVVNDTDVIAAFVLRSPMLRGRSLPGVPGLRVKRDLNGYPPNYYGSLADDSSVYAMAPYPYPPLNQEELSQQLPLGEFGFRQGRDPIEPYRAVDLVPKIEQELLQRKAKLDPKDVGGGGNEQVVVEGSTKKDSRREESVEGDSASEDSSVNREVLKSINQESGKKELEKEESSGNEGLANAESENKEKITTKYSEEVLETEKTVESSAAPRSQGEEKDHAAKENEATTEFVSEVKMRQKMKYFDEVTLVKLPGKLDSYDLHGFSFWRKQIVDSDRLFGMGRKGSRTHDTPVAITIHKTGDQQRHPKEVSSGDQQQHPKEVSSGDQQQRPKQANAAAS</sequence>
<feature type="region of interest" description="Disordered" evidence="1">
    <location>
        <begin position="46"/>
        <end position="82"/>
    </location>
</feature>
<organism evidence="3">
    <name type="scientific">Cyprideis torosa</name>
    <dbReference type="NCBI Taxonomy" id="163714"/>
    <lineage>
        <taxon>Eukaryota</taxon>
        <taxon>Metazoa</taxon>
        <taxon>Ecdysozoa</taxon>
        <taxon>Arthropoda</taxon>
        <taxon>Crustacea</taxon>
        <taxon>Oligostraca</taxon>
        <taxon>Ostracoda</taxon>
        <taxon>Podocopa</taxon>
        <taxon>Podocopida</taxon>
        <taxon>Cytherocopina</taxon>
        <taxon>Cytheroidea</taxon>
        <taxon>Cytherideidae</taxon>
        <taxon>Cyprideis</taxon>
    </lineage>
</organism>
<feature type="transmembrane region" description="Helical" evidence="2">
    <location>
        <begin position="94"/>
        <end position="118"/>
    </location>
</feature>
<evidence type="ECO:0000256" key="1">
    <source>
        <dbReference type="SAM" id="MobiDB-lite"/>
    </source>
</evidence>
<name>A0A7R8WAC8_9CRUS</name>
<accession>A0A7R8WAC8</accession>
<protein>
    <submittedName>
        <fullName evidence="3">Uncharacterized protein</fullName>
    </submittedName>
</protein>
<feature type="compositionally biased region" description="Basic and acidic residues" evidence="1">
    <location>
        <begin position="637"/>
        <end position="649"/>
    </location>
</feature>
<dbReference type="EMBL" id="OB661311">
    <property type="protein sequence ID" value="CAD7227925.1"/>
    <property type="molecule type" value="Genomic_DNA"/>
</dbReference>
<feature type="compositionally biased region" description="Polar residues" evidence="1">
    <location>
        <begin position="746"/>
        <end position="761"/>
    </location>
</feature>
<feature type="compositionally biased region" description="Basic and acidic residues" evidence="1">
    <location>
        <begin position="586"/>
        <end position="596"/>
    </location>
</feature>
<reference evidence="3" key="1">
    <citation type="submission" date="2020-11" db="EMBL/GenBank/DDBJ databases">
        <authorList>
            <person name="Tran Van P."/>
        </authorList>
    </citation>
    <scope>NUCLEOTIDE SEQUENCE</scope>
</reference>
<gene>
    <name evidence="3" type="ORF">CTOB1V02_LOCUS5819</name>
</gene>
<keyword evidence="2" id="KW-0472">Membrane</keyword>
<evidence type="ECO:0000313" key="3">
    <source>
        <dbReference type="EMBL" id="CAD7227925.1"/>
    </source>
</evidence>
<feature type="compositionally biased region" description="Basic and acidic residues" evidence="1">
    <location>
        <begin position="607"/>
        <end position="628"/>
    </location>
</feature>
<proteinExistence type="predicted"/>
<keyword evidence="2" id="KW-1133">Transmembrane helix</keyword>
<keyword evidence="2" id="KW-0812">Transmembrane</keyword>
<dbReference type="AlphaFoldDB" id="A0A7R8WAC8"/>
<evidence type="ECO:0000256" key="2">
    <source>
        <dbReference type="SAM" id="Phobius"/>
    </source>
</evidence>
<feature type="compositionally biased region" description="Basic and acidic residues" evidence="1">
    <location>
        <begin position="721"/>
        <end position="745"/>
    </location>
</feature>